<proteinExistence type="predicted"/>
<dbReference type="RefSeq" id="WP_145147339.1">
    <property type="nucleotide sequence ID" value="NZ_VNIM01000003.1"/>
</dbReference>
<sequence>MRIAIALAALALPLSVLAAKPERPPIPETPSPRLAQALKGRIAGKPVGCINLRPQLSSQIVDSTAIIYKESRRRWYVTYPNRGDCPGLAPGRSIITRTPGTRLCSGDLARVVDLPMRFEYGSCAFSDFTPYVK</sequence>
<evidence type="ECO:0000256" key="1">
    <source>
        <dbReference type="SAM" id="SignalP"/>
    </source>
</evidence>
<comment type="caution">
    <text evidence="2">The sequence shown here is derived from an EMBL/GenBank/DDBJ whole genome shotgun (WGS) entry which is preliminary data.</text>
</comment>
<keyword evidence="3" id="KW-1185">Reference proteome</keyword>
<dbReference type="Proteomes" id="UP000318681">
    <property type="component" value="Unassembled WGS sequence"/>
</dbReference>
<feature type="signal peptide" evidence="1">
    <location>
        <begin position="1"/>
        <end position="18"/>
    </location>
</feature>
<feature type="chain" id="PRO_5021795443" evidence="1">
    <location>
        <begin position="19"/>
        <end position="133"/>
    </location>
</feature>
<organism evidence="2 3">
    <name type="scientific">Alterirhizorhabdus solaris</name>
    <dbReference type="NCBI Taxonomy" id="2529389"/>
    <lineage>
        <taxon>Bacteria</taxon>
        <taxon>Pseudomonadati</taxon>
        <taxon>Pseudomonadota</taxon>
        <taxon>Alphaproteobacteria</taxon>
        <taxon>Sphingomonadales</taxon>
        <taxon>Rhizorhabdaceae</taxon>
        <taxon>Alterirhizorhabdus</taxon>
    </lineage>
</organism>
<dbReference type="OrthoDB" id="7596589at2"/>
<accession>A0A558RCK3</accession>
<evidence type="ECO:0000313" key="2">
    <source>
        <dbReference type="EMBL" id="TVV77207.1"/>
    </source>
</evidence>
<gene>
    <name evidence="2" type="ORF">FOY91_01320</name>
</gene>
<dbReference type="EMBL" id="VNIM01000003">
    <property type="protein sequence ID" value="TVV77207.1"/>
    <property type="molecule type" value="Genomic_DNA"/>
</dbReference>
<dbReference type="AlphaFoldDB" id="A0A558RCK3"/>
<keyword evidence="1" id="KW-0732">Signal</keyword>
<protein>
    <submittedName>
        <fullName evidence="2">Uncharacterized protein</fullName>
    </submittedName>
</protein>
<evidence type="ECO:0000313" key="3">
    <source>
        <dbReference type="Proteomes" id="UP000318681"/>
    </source>
</evidence>
<name>A0A558RCK3_9SPHN</name>
<reference evidence="2 3" key="1">
    <citation type="submission" date="2019-07" db="EMBL/GenBank/DDBJ databases">
        <title>Sphingomonas solaris sp. nov., isolated from a solar panel from Boston, Massachusetts.</title>
        <authorList>
            <person name="Tanner K."/>
            <person name="Pascual J."/>
            <person name="Mancuso C."/>
            <person name="Pereto J."/>
            <person name="Khalil A."/>
            <person name="Vilanova C."/>
        </authorList>
    </citation>
    <scope>NUCLEOTIDE SEQUENCE [LARGE SCALE GENOMIC DNA]</scope>
    <source>
        <strain evidence="2 3">R4DWN</strain>
    </source>
</reference>